<dbReference type="PANTHER" id="PTHR42899:SF1">
    <property type="entry name" value="SPERMATOGENESIS-ASSOCIATED PROTEIN 20"/>
    <property type="match status" value="1"/>
</dbReference>
<comment type="caution">
    <text evidence="3">The sequence shown here is derived from an EMBL/GenBank/DDBJ whole genome shotgun (WGS) entry which is preliminary data.</text>
</comment>
<dbReference type="SUPFAM" id="SSF48208">
    <property type="entry name" value="Six-hairpin glycosidases"/>
    <property type="match status" value="1"/>
</dbReference>
<reference evidence="3 4" key="1">
    <citation type="submission" date="2019-03" db="EMBL/GenBank/DDBJ databases">
        <title>Genomic Encyclopedia of Type Strains, Phase IV (KMG-IV): sequencing the most valuable type-strain genomes for metagenomic binning, comparative biology and taxonomic classification.</title>
        <authorList>
            <person name="Goeker M."/>
        </authorList>
    </citation>
    <scope>NUCLEOTIDE SEQUENCE [LARGE SCALE GENOMIC DNA]</scope>
    <source>
        <strain evidence="3 4">DSM 19610</strain>
    </source>
</reference>
<keyword evidence="1" id="KW-0732">Signal</keyword>
<dbReference type="SUPFAM" id="SSF52833">
    <property type="entry name" value="Thioredoxin-like"/>
    <property type="match status" value="1"/>
</dbReference>
<evidence type="ECO:0000313" key="4">
    <source>
        <dbReference type="Proteomes" id="UP000295707"/>
    </source>
</evidence>
<evidence type="ECO:0000313" key="3">
    <source>
        <dbReference type="EMBL" id="TCK19555.1"/>
    </source>
</evidence>
<dbReference type="PANTHER" id="PTHR42899">
    <property type="entry name" value="SPERMATOGENESIS-ASSOCIATED PROTEIN 20"/>
    <property type="match status" value="1"/>
</dbReference>
<proteinExistence type="predicted"/>
<feature type="chain" id="PRO_5020690009" description="Spermatogenesis-associated protein 20-like TRX domain-containing protein" evidence="1">
    <location>
        <begin position="20"/>
        <end position="610"/>
    </location>
</feature>
<evidence type="ECO:0000256" key="1">
    <source>
        <dbReference type="SAM" id="SignalP"/>
    </source>
</evidence>
<dbReference type="InterPro" id="IPR024705">
    <property type="entry name" value="Ssp411"/>
</dbReference>
<feature type="signal peptide" evidence="1">
    <location>
        <begin position="1"/>
        <end position="19"/>
    </location>
</feature>
<dbReference type="Gene3D" id="3.40.30.10">
    <property type="entry name" value="Glutaredoxin"/>
    <property type="match status" value="1"/>
</dbReference>
<keyword evidence="4" id="KW-1185">Reference proteome</keyword>
<dbReference type="RefSeq" id="WP_165869225.1">
    <property type="nucleotide sequence ID" value="NZ_SMFX01000001.1"/>
</dbReference>
<evidence type="ECO:0000259" key="2">
    <source>
        <dbReference type="Pfam" id="PF03190"/>
    </source>
</evidence>
<dbReference type="GO" id="GO:0005975">
    <property type="term" value="P:carbohydrate metabolic process"/>
    <property type="evidence" value="ECO:0007669"/>
    <property type="project" value="InterPro"/>
</dbReference>
<gene>
    <name evidence="3" type="ORF">DFR30_2869</name>
</gene>
<dbReference type="PIRSF" id="PIRSF006402">
    <property type="entry name" value="UCP006402_thioredoxin"/>
    <property type="match status" value="1"/>
</dbReference>
<dbReference type="InterPro" id="IPR036249">
    <property type="entry name" value="Thioredoxin-like_sf"/>
</dbReference>
<name>A0A4R1HGL1_9GAMM</name>
<dbReference type="Proteomes" id="UP000295707">
    <property type="component" value="Unassembled WGS sequence"/>
</dbReference>
<dbReference type="EMBL" id="SMFX01000001">
    <property type="protein sequence ID" value="TCK19555.1"/>
    <property type="molecule type" value="Genomic_DNA"/>
</dbReference>
<dbReference type="InterPro" id="IPR004879">
    <property type="entry name" value="Ssp411-like_TRX"/>
</dbReference>
<dbReference type="AlphaFoldDB" id="A0A4R1HGL1"/>
<sequence>MKKLFLCLLLVIFSGSLMAAAGPHFDNRLKDHPSPYLAMHGEDPVHWQSWGEEAVQLAKKLNRPLFISSGYFSCHWCHVMQRESYRDPEVAKILNTWFIPVKVDRELNPALDSHLIEFVQLTRGRAGWPLNVFLTPEGYPVVGITYLPKDRFLALLTQLRDRWQSDPDELRRLAQDALDEWRSMRQPADVPVSPEVPVAPKFVEQAGKLMDELSGGFGEQNKFPMTPQMRALLKVRVQVKGRKNLDEFLRLTLDNMAGQGMHDLIGGGFFRYVVDPGWQTPHYEKMLYDNAQLASLYLQAATAFSEPRYRATAFETLDFMLREMWRDNHFISSFSAVDAQGREGAYYLWDEETLRKILTDKELTLVKTAWFDAVAAQSEWGKLPRWQLTMDEIAHRTGQPEGAIKHRLEVIREKMLKARAARSLPADNKGLAAWNGLALSALADAVGAGGSEAYRETGDQLASYLATKLWDGKRLGRALDAGKVLADGTVQDYAMVAKGLQDWVSVSGDEQYAEIASELVKIAWKRFYRKNRWLESDMPLIPMLDGKLALDDNPLPSATALVAGLSLDMEGLQNNKPVQKLVTTHLDQVRSRLSDSIFWYASYVEWLDRN</sequence>
<dbReference type="Pfam" id="PF03190">
    <property type="entry name" value="Thioredox_DsbH"/>
    <property type="match status" value="1"/>
</dbReference>
<feature type="domain" description="Spermatogenesis-associated protein 20-like TRX" evidence="2">
    <location>
        <begin position="27"/>
        <end position="178"/>
    </location>
</feature>
<protein>
    <recommendedName>
        <fullName evidence="2">Spermatogenesis-associated protein 20-like TRX domain-containing protein</fullName>
    </recommendedName>
</protein>
<organism evidence="3 4">
    <name type="scientific">Thiogranum longum</name>
    <dbReference type="NCBI Taxonomy" id="1537524"/>
    <lineage>
        <taxon>Bacteria</taxon>
        <taxon>Pseudomonadati</taxon>
        <taxon>Pseudomonadota</taxon>
        <taxon>Gammaproteobacteria</taxon>
        <taxon>Chromatiales</taxon>
        <taxon>Ectothiorhodospiraceae</taxon>
        <taxon>Thiogranum</taxon>
    </lineage>
</organism>
<dbReference type="InterPro" id="IPR008928">
    <property type="entry name" value="6-hairpin_glycosidase_sf"/>
</dbReference>
<accession>A0A4R1HGL1</accession>